<proteinExistence type="predicted"/>
<dbReference type="Gene3D" id="3.30.2010.10">
    <property type="entry name" value="Metalloproteases ('zincins'), catalytic domain"/>
    <property type="match status" value="1"/>
</dbReference>
<gene>
    <name evidence="2" type="ORF">V2E24_01785</name>
</gene>
<dbReference type="Proteomes" id="UP001344817">
    <property type="component" value="Unassembled WGS sequence"/>
</dbReference>
<dbReference type="PANTHER" id="PTHR30399:SF1">
    <property type="entry name" value="UTP PYROPHOSPHATASE"/>
    <property type="match status" value="1"/>
</dbReference>
<protein>
    <submittedName>
        <fullName evidence="2">YgjP-like metallopeptidase domain-containing protein</fullName>
    </submittedName>
</protein>
<dbReference type="InterPro" id="IPR002725">
    <property type="entry name" value="YgjP-like_metallopeptidase"/>
</dbReference>
<name>A0ABU7ML83_9BACT</name>
<evidence type="ECO:0000313" key="2">
    <source>
        <dbReference type="EMBL" id="MEE3928299.1"/>
    </source>
</evidence>
<accession>A0ABU7ML83</accession>
<organism evidence="2 3">
    <name type="scientific">Mycoplasmopsis ciconiae</name>
    <dbReference type="NCBI Taxonomy" id="561067"/>
    <lineage>
        <taxon>Bacteria</taxon>
        <taxon>Bacillati</taxon>
        <taxon>Mycoplasmatota</taxon>
        <taxon>Mycoplasmoidales</taxon>
        <taxon>Metamycoplasmataceae</taxon>
        <taxon>Mycoplasmopsis</taxon>
    </lineage>
</organism>
<dbReference type="EMBL" id="JAZDWZ010000005">
    <property type="protein sequence ID" value="MEE3928299.1"/>
    <property type="molecule type" value="Genomic_DNA"/>
</dbReference>
<evidence type="ECO:0000259" key="1">
    <source>
        <dbReference type="Pfam" id="PF01863"/>
    </source>
</evidence>
<evidence type="ECO:0000313" key="3">
    <source>
        <dbReference type="Proteomes" id="UP001344817"/>
    </source>
</evidence>
<keyword evidence="3" id="KW-1185">Reference proteome</keyword>
<dbReference type="InterPro" id="IPR053136">
    <property type="entry name" value="UTP_pyrophosphatase-like"/>
</dbReference>
<dbReference type="RefSeq" id="WP_330500713.1">
    <property type="nucleotide sequence ID" value="NZ_JAZDWZ010000005.1"/>
</dbReference>
<reference evidence="2" key="1">
    <citation type="submission" date="2024-01" db="EMBL/GenBank/DDBJ databases">
        <title>Genome sequence of Mycoplasma ciconiae type strain DSM 25251.</title>
        <authorList>
            <person name="Spergser J."/>
        </authorList>
    </citation>
    <scope>NUCLEOTIDE SEQUENCE [LARGE SCALE GENOMIC DNA]</scope>
    <source>
        <strain evidence="2">DSM 25251</strain>
    </source>
</reference>
<comment type="caution">
    <text evidence="2">The sequence shown here is derived from an EMBL/GenBank/DDBJ whole genome shotgun (WGS) entry which is preliminary data.</text>
</comment>
<sequence>MELKLNYTIETMVKNNKLNKIILNNQYFYFLGQKVNFNYEANAQKLILLYDDKKFEFFQENPNKTINNIYKWFIQQTNLIFEDFCQYMCNKSKIESISFKLNCAKTYWGSYQKNKKLITINIFAFQFPKSIIEYLFNHEFSHIQHQNHSSDFYNCLSLLEPTHKLKSKILKTKIAPYNLLFKW</sequence>
<dbReference type="Pfam" id="PF01863">
    <property type="entry name" value="YgjP-like"/>
    <property type="match status" value="1"/>
</dbReference>
<dbReference type="PANTHER" id="PTHR30399">
    <property type="entry name" value="UNCHARACTERIZED PROTEIN YGJP"/>
    <property type="match status" value="1"/>
</dbReference>
<dbReference type="CDD" id="cd07344">
    <property type="entry name" value="M48_yhfN_like"/>
    <property type="match status" value="1"/>
</dbReference>
<feature type="domain" description="YgjP-like metallopeptidase" evidence="1">
    <location>
        <begin position="15"/>
        <end position="172"/>
    </location>
</feature>